<evidence type="ECO:0000313" key="2">
    <source>
        <dbReference type="Proteomes" id="UP000610124"/>
    </source>
</evidence>
<gene>
    <name evidence="1" type="ORF">GCM10010502_30000</name>
</gene>
<comment type="caution">
    <text evidence="1">The sequence shown here is derived from an EMBL/GenBank/DDBJ whole genome shotgun (WGS) entry which is preliminary data.</text>
</comment>
<proteinExistence type="predicted"/>
<evidence type="ECO:0000313" key="1">
    <source>
        <dbReference type="EMBL" id="GGU76274.1"/>
    </source>
</evidence>
<dbReference type="EMBL" id="BMUB01000006">
    <property type="protein sequence ID" value="GGU76274.1"/>
    <property type="molecule type" value="Genomic_DNA"/>
</dbReference>
<protein>
    <submittedName>
        <fullName evidence="1">Uncharacterized protein</fullName>
    </submittedName>
</protein>
<reference evidence="1" key="2">
    <citation type="submission" date="2020-09" db="EMBL/GenBank/DDBJ databases">
        <authorList>
            <person name="Sun Q."/>
            <person name="Ohkuma M."/>
        </authorList>
    </citation>
    <scope>NUCLEOTIDE SEQUENCE</scope>
    <source>
        <strain evidence="1">JCM 4434</strain>
    </source>
</reference>
<sequence length="121" mass="11991">MGQDPGFTVKPGELTAAGNNALTVAGKVPDETAKLAEPSATAAGSLAGWQSGAALTGCSSAWKTLLDGLSTDMKTAGANLITCAQGYQNADHLPPPGAAPVSDPFETKVVGVTGGHLTRDA</sequence>
<organism evidence="1 2">
    <name type="scientific">Kitasatospora aureofaciens</name>
    <name type="common">Streptomyces aureofaciens</name>
    <dbReference type="NCBI Taxonomy" id="1894"/>
    <lineage>
        <taxon>Bacteria</taxon>
        <taxon>Bacillati</taxon>
        <taxon>Actinomycetota</taxon>
        <taxon>Actinomycetes</taxon>
        <taxon>Kitasatosporales</taxon>
        <taxon>Streptomycetaceae</taxon>
        <taxon>Kitasatospora</taxon>
    </lineage>
</organism>
<dbReference type="Proteomes" id="UP000610124">
    <property type="component" value="Unassembled WGS sequence"/>
</dbReference>
<reference evidence="1" key="1">
    <citation type="journal article" date="2014" name="Int. J. Syst. Evol. Microbiol.">
        <title>Complete genome sequence of Corynebacterium casei LMG S-19264T (=DSM 44701T), isolated from a smear-ripened cheese.</title>
        <authorList>
            <consortium name="US DOE Joint Genome Institute (JGI-PGF)"/>
            <person name="Walter F."/>
            <person name="Albersmeier A."/>
            <person name="Kalinowski J."/>
            <person name="Ruckert C."/>
        </authorList>
    </citation>
    <scope>NUCLEOTIDE SEQUENCE</scope>
    <source>
        <strain evidence="1">JCM 4434</strain>
    </source>
</reference>
<accession>A0A8H9HMV8</accession>
<dbReference type="RefSeq" id="WP_143174750.1">
    <property type="nucleotide sequence ID" value="NZ_JBEZYR010000002.1"/>
</dbReference>
<name>A0A8H9HMV8_KITAU</name>
<dbReference type="AlphaFoldDB" id="A0A8H9HMV8"/>